<dbReference type="Gene3D" id="1.10.1450.10">
    <property type="entry name" value="Tetraspanin"/>
    <property type="match status" value="1"/>
</dbReference>
<keyword evidence="4 6" id="KW-0472">Membrane</keyword>
<dbReference type="EMBL" id="VIIS01002160">
    <property type="protein sequence ID" value="KAF0287843.1"/>
    <property type="molecule type" value="Genomic_DNA"/>
</dbReference>
<organism evidence="7 8">
    <name type="scientific">Amphibalanus amphitrite</name>
    <name type="common">Striped barnacle</name>
    <name type="synonym">Balanus amphitrite</name>
    <dbReference type="NCBI Taxonomy" id="1232801"/>
    <lineage>
        <taxon>Eukaryota</taxon>
        <taxon>Metazoa</taxon>
        <taxon>Ecdysozoa</taxon>
        <taxon>Arthropoda</taxon>
        <taxon>Crustacea</taxon>
        <taxon>Multicrustacea</taxon>
        <taxon>Cirripedia</taxon>
        <taxon>Thoracica</taxon>
        <taxon>Thoracicalcarea</taxon>
        <taxon>Balanomorpha</taxon>
        <taxon>Balanoidea</taxon>
        <taxon>Balanidae</taxon>
        <taxon>Amphibalaninae</taxon>
        <taxon>Amphibalanus</taxon>
    </lineage>
</organism>
<dbReference type="GO" id="GO:0016020">
    <property type="term" value="C:membrane"/>
    <property type="evidence" value="ECO:0007669"/>
    <property type="project" value="UniProtKB-SubCell"/>
</dbReference>
<keyword evidence="3 6" id="KW-1133">Transmembrane helix</keyword>
<reference evidence="7 8" key="1">
    <citation type="submission" date="2019-07" db="EMBL/GenBank/DDBJ databases">
        <title>Draft genome assembly of a fouling barnacle, Amphibalanus amphitrite (Darwin, 1854): The first reference genome for Thecostraca.</title>
        <authorList>
            <person name="Kim W."/>
        </authorList>
    </citation>
    <scope>NUCLEOTIDE SEQUENCE [LARGE SCALE GENOMIC DNA]</scope>
    <source>
        <strain evidence="7">SNU_AA5</strain>
        <tissue evidence="7">Soma without cirri and trophi</tissue>
    </source>
</reference>
<feature type="compositionally biased region" description="Basic and acidic residues" evidence="5">
    <location>
        <begin position="1"/>
        <end position="10"/>
    </location>
</feature>
<comment type="subcellular location">
    <subcellularLocation>
        <location evidence="1">Membrane</location>
        <topology evidence="1">Multi-pass membrane protein</topology>
    </subcellularLocation>
</comment>
<evidence type="ECO:0000256" key="1">
    <source>
        <dbReference type="ARBA" id="ARBA00004141"/>
    </source>
</evidence>
<evidence type="ECO:0000256" key="6">
    <source>
        <dbReference type="SAM" id="Phobius"/>
    </source>
</evidence>
<dbReference type="Proteomes" id="UP000440578">
    <property type="component" value="Unassembled WGS sequence"/>
</dbReference>
<evidence type="ECO:0000313" key="8">
    <source>
        <dbReference type="Proteomes" id="UP000440578"/>
    </source>
</evidence>
<protein>
    <submittedName>
        <fullName evidence="7">Peripherin-2</fullName>
    </submittedName>
</protein>
<evidence type="ECO:0000256" key="4">
    <source>
        <dbReference type="ARBA" id="ARBA00023136"/>
    </source>
</evidence>
<evidence type="ECO:0000256" key="3">
    <source>
        <dbReference type="ARBA" id="ARBA00022989"/>
    </source>
</evidence>
<gene>
    <name evidence="7" type="primary">prph2_1</name>
    <name evidence="7" type="ORF">FJT64_013769</name>
</gene>
<dbReference type="InterPro" id="IPR008952">
    <property type="entry name" value="Tetraspanin_EC2_sf"/>
</dbReference>
<name>A0A6A4V1S8_AMPAM</name>
<dbReference type="Pfam" id="PF00335">
    <property type="entry name" value="Tetraspanin"/>
    <property type="match status" value="1"/>
</dbReference>
<comment type="caution">
    <text evidence="7">The sequence shown here is derived from an EMBL/GenBank/DDBJ whole genome shotgun (WGS) entry which is preliminary data.</text>
</comment>
<feature type="transmembrane region" description="Helical" evidence="6">
    <location>
        <begin position="242"/>
        <end position="263"/>
    </location>
</feature>
<feature type="transmembrane region" description="Helical" evidence="6">
    <location>
        <begin position="283"/>
        <end position="300"/>
    </location>
</feature>
<evidence type="ECO:0000313" key="7">
    <source>
        <dbReference type="EMBL" id="KAF0287843.1"/>
    </source>
</evidence>
<accession>A0A6A4V1S8</accession>
<proteinExistence type="predicted"/>
<feature type="region of interest" description="Disordered" evidence="5">
    <location>
        <begin position="1"/>
        <end position="21"/>
    </location>
</feature>
<dbReference type="InterPro" id="IPR018499">
    <property type="entry name" value="Tetraspanin/Peripherin"/>
</dbReference>
<dbReference type="AlphaFoldDB" id="A0A6A4V1S8"/>
<dbReference type="SUPFAM" id="SSF48652">
    <property type="entry name" value="Tetraspanin"/>
    <property type="match status" value="1"/>
</dbReference>
<evidence type="ECO:0000256" key="5">
    <source>
        <dbReference type="SAM" id="MobiDB-lite"/>
    </source>
</evidence>
<feature type="transmembrane region" description="Helical" evidence="6">
    <location>
        <begin position="312"/>
        <end position="336"/>
    </location>
</feature>
<sequence length="994" mass="109792">MFHDRWERRGGLPRSSTGGVPFRHQPAAMFVSRSVILCAVMLAGEGRDLSVSAGPAPLTPSEGDPTGVMAAPLPHRPRSGWHSANDVCTDRLLTLKTEGELAKTAVLQRLSELQRAIGRVGDELGDLRPAVEQLAQSIITAVENGKEDILTELGYLRSDYTQLARTLELLQSRTDDSLRDISSRLDMLANAPQPRPSCPAGSTQRPDGRCYTCPALSVLHTDDNCYFGSDSRTTYDRAKQRCMTAGFSHLATVGLALLALSFYVRPYLQRHHLVTGQKVNSDLFPYGLIAASAATLISRQRRKTGRRAAVQFGYFYLFIEFATTAYLLAIGIVFILQLDSFQAAYQRGFSRAMWRYMQSQPLKEYLDGVQQDFGCCGALGFSDWFVVDWYPRDLYSTRYRTAAKQRSSLAKKVAKAMDYEFVHGEYTSALLHMKTGVPFAEVPFSCCDPSAPTWCHQMYATYPWYNYEPTRRLSIHTVGCTYKVLSLLVPVLCGTQTLGRGRWRHNLRLRDAVPLSEHHVASVVQCLALCGRQIACKALQYESLPPGQLQCQLFDVSACEGPTGNESRLVAAQGVHYMDVSSDLSAASAERQQNFWEDAGCTERGYCDPACAAAAEGDFCPASDAFCSAIQPATCFACLENSCQLSPTKWRVAGADGPILPRWQPWLLDTYLTKIKRIVNGACSLKFDLRVQKMGSISITVSNLNAHKANGRDFGDTAYVFDIGVNGNSETVLKLRTPAESIVLTASTPDILSATEERRYLLSFCDGQLRFGPEPQPDLVTSSHSAPNGFHLLLLDISPEAEVAHMKFEKDVADSWLLREDGVIRDAKFDVPSKSVLLRQLSAEPIAETSISFAVQSPGNTWVMFRQSMDPGIMYRVVLGATSTTSRLEVVTLEGAITVETITSDKAILISSMPVSFKVTYRSTVSGVEITVERSYVALFQSHFPEPMLIRYVAVGAGCCGIQWFNLGRHHDGWRTDFWVTQGSGGYVNYAGLE</sequence>
<evidence type="ECO:0000256" key="2">
    <source>
        <dbReference type="ARBA" id="ARBA00022692"/>
    </source>
</evidence>
<dbReference type="OrthoDB" id="9836210at2759"/>
<keyword evidence="2 6" id="KW-0812">Transmembrane</keyword>
<keyword evidence="8" id="KW-1185">Reference proteome</keyword>